<comment type="caution">
    <text evidence="3">The sequence shown here is derived from an EMBL/GenBank/DDBJ whole genome shotgun (WGS) entry which is preliminary data.</text>
</comment>
<keyword evidence="2" id="KW-0732">Signal</keyword>
<dbReference type="Gene3D" id="2.60.40.420">
    <property type="entry name" value="Cupredoxins - blue copper proteins"/>
    <property type="match status" value="1"/>
</dbReference>
<name>A0A8H5HPS9_9AGAR</name>
<evidence type="ECO:0000256" key="1">
    <source>
        <dbReference type="SAM" id="MobiDB-lite"/>
    </source>
</evidence>
<proteinExistence type="predicted"/>
<dbReference type="AlphaFoldDB" id="A0A8H5HPS9"/>
<dbReference type="InterPro" id="IPR052953">
    <property type="entry name" value="Ser-rich/MCO-related"/>
</dbReference>
<dbReference type="EMBL" id="JAACJP010000002">
    <property type="protein sequence ID" value="KAF5386996.1"/>
    <property type="molecule type" value="Genomic_DNA"/>
</dbReference>
<dbReference type="PANTHER" id="PTHR34883:SF15">
    <property type="entry name" value="EXTRACELLULAR SERINE-RICH PROTEIN"/>
    <property type="match status" value="1"/>
</dbReference>
<dbReference type="SUPFAM" id="SSF49503">
    <property type="entry name" value="Cupredoxins"/>
    <property type="match status" value="1"/>
</dbReference>
<feature type="chain" id="PRO_5034571369" description="Cupredoxin" evidence="2">
    <location>
        <begin position="20"/>
        <end position="248"/>
    </location>
</feature>
<dbReference type="InterPro" id="IPR008972">
    <property type="entry name" value="Cupredoxin"/>
</dbReference>
<sequence>MRYLAATVVALTSVAVASAANIQVLVGDNAGLTFTPPSVVAASGDTINFEFRAKNHASPELTSRLHLTIFNTSRVLSLVPGVDSGFQAVAPGATQFPSWSITIDDPSTPLWFFCAQTAPVSHCKAGMVFAINPTAEKSFDAFQVNAKSGPSGSAPPASGDSEPAPGVPGNSGGSGGSGGSDASSSSSSTTAIATGTLSGFSTVVGTPPASTGAAGNSTNAPLGNGALRLGGSTSALLALAGLLAGLIL</sequence>
<dbReference type="OrthoDB" id="1921208at2759"/>
<evidence type="ECO:0000313" key="4">
    <source>
        <dbReference type="Proteomes" id="UP000565441"/>
    </source>
</evidence>
<feature type="compositionally biased region" description="Low complexity" evidence="1">
    <location>
        <begin position="180"/>
        <end position="190"/>
    </location>
</feature>
<keyword evidence="4" id="KW-1185">Reference proteome</keyword>
<dbReference type="Proteomes" id="UP000565441">
    <property type="component" value="Unassembled WGS sequence"/>
</dbReference>
<reference evidence="3 4" key="1">
    <citation type="journal article" date="2020" name="ISME J.">
        <title>Uncovering the hidden diversity of litter-decomposition mechanisms in mushroom-forming fungi.</title>
        <authorList>
            <person name="Floudas D."/>
            <person name="Bentzer J."/>
            <person name="Ahren D."/>
            <person name="Johansson T."/>
            <person name="Persson P."/>
            <person name="Tunlid A."/>
        </authorList>
    </citation>
    <scope>NUCLEOTIDE SEQUENCE [LARGE SCALE GENOMIC DNA]</scope>
    <source>
        <strain evidence="3 4">CBS 661.87</strain>
    </source>
</reference>
<feature type="compositionally biased region" description="Gly residues" evidence="1">
    <location>
        <begin position="169"/>
        <end position="179"/>
    </location>
</feature>
<feature type="compositionally biased region" description="Low complexity" evidence="1">
    <location>
        <begin position="146"/>
        <end position="164"/>
    </location>
</feature>
<feature type="region of interest" description="Disordered" evidence="1">
    <location>
        <begin position="146"/>
        <end position="190"/>
    </location>
</feature>
<evidence type="ECO:0000256" key="2">
    <source>
        <dbReference type="SAM" id="SignalP"/>
    </source>
</evidence>
<accession>A0A8H5HPS9</accession>
<dbReference type="PANTHER" id="PTHR34883">
    <property type="entry name" value="SERINE-RICH PROTEIN, PUTATIVE-RELATED-RELATED"/>
    <property type="match status" value="1"/>
</dbReference>
<protein>
    <recommendedName>
        <fullName evidence="5">Cupredoxin</fullName>
    </recommendedName>
</protein>
<evidence type="ECO:0000313" key="3">
    <source>
        <dbReference type="EMBL" id="KAF5386996.1"/>
    </source>
</evidence>
<feature type="signal peptide" evidence="2">
    <location>
        <begin position="1"/>
        <end position="19"/>
    </location>
</feature>
<evidence type="ECO:0008006" key="5">
    <source>
        <dbReference type="Google" id="ProtNLM"/>
    </source>
</evidence>
<gene>
    <name evidence="3" type="ORF">D9615_001575</name>
</gene>
<organism evidence="3 4">
    <name type="scientific">Tricholomella constricta</name>
    <dbReference type="NCBI Taxonomy" id="117010"/>
    <lineage>
        <taxon>Eukaryota</taxon>
        <taxon>Fungi</taxon>
        <taxon>Dikarya</taxon>
        <taxon>Basidiomycota</taxon>
        <taxon>Agaricomycotina</taxon>
        <taxon>Agaricomycetes</taxon>
        <taxon>Agaricomycetidae</taxon>
        <taxon>Agaricales</taxon>
        <taxon>Tricholomatineae</taxon>
        <taxon>Lyophyllaceae</taxon>
        <taxon>Tricholomella</taxon>
    </lineage>
</organism>